<name>A0A0C2VUW3_9BACL</name>
<dbReference type="PANTHER" id="PTHR11808">
    <property type="entry name" value="TRANS-SULFURATION ENZYME FAMILY MEMBER"/>
    <property type="match status" value="1"/>
</dbReference>
<dbReference type="GO" id="GO:0005737">
    <property type="term" value="C:cytoplasm"/>
    <property type="evidence" value="ECO:0007669"/>
    <property type="project" value="TreeGrafter"/>
</dbReference>
<dbReference type="PATRIC" id="fig|220754.4.peg.40"/>
<dbReference type="InterPro" id="IPR015421">
    <property type="entry name" value="PyrdxlP-dep_Trfase_major"/>
</dbReference>
<keyword evidence="7" id="KW-1185">Reference proteome</keyword>
<reference evidence="6 7" key="1">
    <citation type="submission" date="2015-01" db="EMBL/GenBank/DDBJ databases">
        <title>Jeotgalibacillus campisalis genome sequencing.</title>
        <authorList>
            <person name="Goh K.M."/>
            <person name="Chan K.-G."/>
            <person name="Yaakop A.S."/>
            <person name="Ee R."/>
            <person name="Gan H.M."/>
            <person name="Chan C.S."/>
        </authorList>
    </citation>
    <scope>NUCLEOTIDE SEQUENCE [LARGE SCALE GENOMIC DNA]</scope>
    <source>
        <strain evidence="6 7">SF-57</strain>
    </source>
</reference>
<dbReference type="GO" id="GO:0003962">
    <property type="term" value="F:cystathionine gamma-synthase activity"/>
    <property type="evidence" value="ECO:0007669"/>
    <property type="project" value="TreeGrafter"/>
</dbReference>
<evidence type="ECO:0000313" key="6">
    <source>
        <dbReference type="EMBL" id="KIL52712.1"/>
    </source>
</evidence>
<accession>A0A0C2VUW3</accession>
<dbReference type="CDD" id="cd00614">
    <property type="entry name" value="CGS_like"/>
    <property type="match status" value="1"/>
</dbReference>
<dbReference type="FunFam" id="3.40.640.10:FF:000009">
    <property type="entry name" value="Cystathionine gamma-synthase homolog"/>
    <property type="match status" value="1"/>
</dbReference>
<dbReference type="FunFam" id="3.90.1150.10:FF:000008">
    <property type="entry name" value="Cystathionine gamma-synthase"/>
    <property type="match status" value="1"/>
</dbReference>
<dbReference type="GO" id="GO:0030170">
    <property type="term" value="F:pyridoxal phosphate binding"/>
    <property type="evidence" value="ECO:0007669"/>
    <property type="project" value="InterPro"/>
</dbReference>
<comment type="similarity">
    <text evidence="2 5">Belongs to the trans-sulfuration enzymes family.</text>
</comment>
<dbReference type="InterPro" id="IPR000277">
    <property type="entry name" value="Cys/Met-Metab_PyrdxlP-dep_enz"/>
</dbReference>
<dbReference type="GO" id="GO:0019343">
    <property type="term" value="P:cysteine biosynthetic process via cystathionine"/>
    <property type="evidence" value="ECO:0007669"/>
    <property type="project" value="TreeGrafter"/>
</dbReference>
<evidence type="ECO:0000256" key="4">
    <source>
        <dbReference type="PIRSR" id="PIRSR001434-2"/>
    </source>
</evidence>
<dbReference type="PROSITE" id="PS00868">
    <property type="entry name" value="CYS_MET_METAB_PP"/>
    <property type="match status" value="1"/>
</dbReference>
<dbReference type="NCBIfam" id="NF005810">
    <property type="entry name" value="PRK07671.1"/>
    <property type="match status" value="1"/>
</dbReference>
<dbReference type="Gene3D" id="3.40.640.10">
    <property type="entry name" value="Type I PLP-dependent aspartate aminotransferase-like (Major domain)"/>
    <property type="match status" value="1"/>
</dbReference>
<dbReference type="OrthoDB" id="9780685at2"/>
<evidence type="ECO:0000256" key="2">
    <source>
        <dbReference type="ARBA" id="ARBA00009077"/>
    </source>
</evidence>
<dbReference type="InterPro" id="IPR054542">
    <property type="entry name" value="Cys_met_metab_PP"/>
</dbReference>
<dbReference type="InterPro" id="IPR015422">
    <property type="entry name" value="PyrdxlP-dep_Trfase_small"/>
</dbReference>
<dbReference type="SUPFAM" id="SSF53383">
    <property type="entry name" value="PLP-dependent transferases"/>
    <property type="match status" value="1"/>
</dbReference>
<dbReference type="PANTHER" id="PTHR11808:SF15">
    <property type="entry name" value="CYSTATHIONINE GAMMA-LYASE"/>
    <property type="match status" value="1"/>
</dbReference>
<keyword evidence="3 4" id="KW-0663">Pyridoxal phosphate</keyword>
<dbReference type="Gene3D" id="3.90.1150.10">
    <property type="entry name" value="Aspartate Aminotransferase, domain 1"/>
    <property type="match status" value="1"/>
</dbReference>
<dbReference type="GO" id="GO:0004123">
    <property type="term" value="F:cystathionine gamma-lyase activity"/>
    <property type="evidence" value="ECO:0007669"/>
    <property type="project" value="TreeGrafter"/>
</dbReference>
<dbReference type="EMBL" id="JXRR01000001">
    <property type="protein sequence ID" value="KIL52712.1"/>
    <property type="molecule type" value="Genomic_DNA"/>
</dbReference>
<proteinExistence type="inferred from homology"/>
<organism evidence="6 7">
    <name type="scientific">Jeotgalibacillus campisalis</name>
    <dbReference type="NCBI Taxonomy" id="220754"/>
    <lineage>
        <taxon>Bacteria</taxon>
        <taxon>Bacillati</taxon>
        <taxon>Bacillota</taxon>
        <taxon>Bacilli</taxon>
        <taxon>Bacillales</taxon>
        <taxon>Caryophanaceae</taxon>
        <taxon>Jeotgalibacillus</taxon>
    </lineage>
</organism>
<dbReference type="InterPro" id="IPR015424">
    <property type="entry name" value="PyrdxlP-dep_Trfase"/>
</dbReference>
<dbReference type="Pfam" id="PF01053">
    <property type="entry name" value="Cys_Met_Meta_PP"/>
    <property type="match status" value="1"/>
</dbReference>
<feature type="modified residue" description="N6-(pyridoxal phosphate)lysine" evidence="4">
    <location>
        <position position="196"/>
    </location>
</feature>
<keyword evidence="6" id="KW-0456">Lyase</keyword>
<evidence type="ECO:0000313" key="7">
    <source>
        <dbReference type="Proteomes" id="UP000031972"/>
    </source>
</evidence>
<gene>
    <name evidence="6" type="ORF">KR50_00410</name>
</gene>
<dbReference type="GO" id="GO:0019346">
    <property type="term" value="P:transsulfuration"/>
    <property type="evidence" value="ECO:0007669"/>
    <property type="project" value="InterPro"/>
</dbReference>
<protein>
    <submittedName>
        <fullName evidence="6">Cystathionine beta-lyase</fullName>
    </submittedName>
</protein>
<dbReference type="PIRSF" id="PIRSF001434">
    <property type="entry name" value="CGS"/>
    <property type="match status" value="1"/>
</dbReference>
<evidence type="ECO:0000256" key="5">
    <source>
        <dbReference type="RuleBase" id="RU362118"/>
    </source>
</evidence>
<dbReference type="RefSeq" id="WP_041053399.1">
    <property type="nucleotide sequence ID" value="NZ_JXRR01000001.1"/>
</dbReference>
<evidence type="ECO:0000256" key="1">
    <source>
        <dbReference type="ARBA" id="ARBA00001933"/>
    </source>
</evidence>
<comment type="cofactor">
    <cofactor evidence="1 5">
        <name>pyridoxal 5'-phosphate</name>
        <dbReference type="ChEBI" id="CHEBI:597326"/>
    </cofactor>
</comment>
<comment type="caution">
    <text evidence="6">The sequence shown here is derived from an EMBL/GenBank/DDBJ whole genome shotgun (WGS) entry which is preliminary data.</text>
</comment>
<evidence type="ECO:0000256" key="3">
    <source>
        <dbReference type="ARBA" id="ARBA00022898"/>
    </source>
</evidence>
<dbReference type="NCBIfam" id="NF005871">
    <property type="entry name" value="PRK07811.1"/>
    <property type="match status" value="1"/>
</dbReference>
<dbReference type="Proteomes" id="UP000031972">
    <property type="component" value="Unassembled WGS sequence"/>
</dbReference>
<dbReference type="AlphaFoldDB" id="A0A0C2VUW3"/>
<sequence>MKPKTKLIHGGIFGDEATGAVSTPIYQVSTYKQDGVGGLRQGYEYSRTGNPTRYALEELIKDLENGTAGFAFGSGMAAISSVMMMFGSGSHIIMTDDVYGGSFRVMTKVLNQLGIESTFVDTSNPENVTSAIQENTKAVFIETPTNPLLKVTDIAAVSAVAKEHGLLTIVDNTFTTPYWQTPIDHGADIVLHSATKYIGGHSDVVAGLVVVNSNELAEQVHFMQNSVGAILGPQDSWLLMRGLKTLGIRMEEHEVNAKEIVAFLEKHEGVSTIHYPGIKSHPGHEIAQKQSRGFGGMISFDVGSAEKAEEVLNKVRYFTLAESLGAVESLISLPAKMTHASIPAERRAELGITDGLVRISVGIEDIEDLLIDLEQALA</sequence>